<feature type="chain" id="PRO_5047084520" description="DUF6701 domain-containing protein" evidence="1">
    <location>
        <begin position="24"/>
        <end position="1412"/>
    </location>
</feature>
<organism evidence="3 4">
    <name type="scientific">Ferrimonas pelagia</name>
    <dbReference type="NCBI Taxonomy" id="1177826"/>
    <lineage>
        <taxon>Bacteria</taxon>
        <taxon>Pseudomonadati</taxon>
        <taxon>Pseudomonadota</taxon>
        <taxon>Gammaproteobacteria</taxon>
        <taxon>Alteromonadales</taxon>
        <taxon>Ferrimonadaceae</taxon>
        <taxon>Ferrimonas</taxon>
    </lineage>
</organism>
<feature type="domain" description="DUF6701" evidence="2">
    <location>
        <begin position="844"/>
        <end position="1409"/>
    </location>
</feature>
<evidence type="ECO:0000259" key="2">
    <source>
        <dbReference type="Pfam" id="PF20419"/>
    </source>
</evidence>
<dbReference type="InterPro" id="IPR046524">
    <property type="entry name" value="DUF6701"/>
</dbReference>
<evidence type="ECO:0000256" key="1">
    <source>
        <dbReference type="SAM" id="SignalP"/>
    </source>
</evidence>
<dbReference type="Proteomes" id="UP001499988">
    <property type="component" value="Unassembled WGS sequence"/>
</dbReference>
<reference evidence="4" key="1">
    <citation type="journal article" date="2019" name="Int. J. Syst. Evol. Microbiol.">
        <title>The Global Catalogue of Microorganisms (GCM) 10K type strain sequencing project: providing services to taxonomists for standard genome sequencing and annotation.</title>
        <authorList>
            <consortium name="The Broad Institute Genomics Platform"/>
            <consortium name="The Broad Institute Genome Sequencing Center for Infectious Disease"/>
            <person name="Wu L."/>
            <person name="Ma J."/>
        </authorList>
    </citation>
    <scope>NUCLEOTIDE SEQUENCE [LARGE SCALE GENOMIC DNA]</scope>
    <source>
        <strain evidence="4">JCM 18401</strain>
    </source>
</reference>
<name>A0ABP9FGQ9_9GAMM</name>
<comment type="caution">
    <text evidence="3">The sequence shown here is derived from an EMBL/GenBank/DDBJ whole genome shotgun (WGS) entry which is preliminary data.</text>
</comment>
<sequence>MIRGYCKSLVLLLAMLHVMPLFGAPGDTLNPSATDALAVRINEINADAGYVELYFPNDITVSDWALRTVSGNGANLTENIYEFSGTYTANSWLVLSDVALESVHGEVLLTNTDAVLINNSNSVVHYVNYSNNNNSRKFVWNVTGNVSTTLVSYNGNKANLCAMSDGEVNEQEWFDCTSTEGDTNGVLAELPLFLEQCTARFPTSVSGIGTSSRFYSEDQGEVLGTDSGALGYSSQDQIRLGNTFRCDGVSCQISGELAQNWTLPTFRVPAVDAPDLQLATGQLTLSDADGFSFGEITVGDAQIDLVGTGTYYIDRLILDLNGTVALGAGRYWIDEITLNHQASIQINGDVQLFVRQMTLGSTSFVNATGVAVGGDPEQLDLWIYEDLGLGNGSTLAGHVYAQQNVNLGASSYVLGALSAGGEIRFGNGSELDGSARCGVTPEPPSDSYFRVGQVDLSSGQTRLNFTGYSGDVAPIVVVTPSFNGSLSSNGPGSVQVEVFDDHALLTVAIPPKRNNNVDDPNPMISVPYLIASPGHHVLNDVEGNPVVTLQAGTVVTDRYQGRRTSGGNPGYESFNYLAPFNTTPAVLTQRLTDNNNSFLTTFPTEAGVSGAKMTLEFSELTVSNPVAETVGWIAVTGGGEVVINDEVLRFQSGVTQNHVDNGARSLSQQCEYFRSYGLDPETGEDFEFELPPMLLMNKTLRRGNNGGWARSCVVETNRFSVGIDEDQANDNERNHVYETVSFVVIGEPAATTNFFQIQHDGEGITCLGEPVTLLACKDRSCNRLMTEPVTVQLTPSSGWAGGAEDSVTFTGSVTLDLWSSNTVTPTQVWIDPQTSGLVSCLVNNIEVSQSACAIQYASSGLVLEGGLPTCQRPQESLSVRAVQSDPSNPDQCIDLGGSTRTVDFGLSAIAPADPAGEPIFELERLELRHGQSQQLDVQFDADGIAELNYEYSDAGQIEVTASTTLQQGGEVIELSGRTHLMVAPAGFHITAYRTNNNRSGACTAADASCDAFAQAGENIDLEMRAVCWDSDNDTEFSDNPLANNFEHSGIGVLPKLLLPSPGTESSTGSTSFAFSTADNGVVEQRLSVSEVGIFQWQLPTGTVSYLGRQIDGYSSDPIGRFTPSYLSVADNAPLLQPFCGEFSYLEQPLGFAAGLDPTLTVQGHAQGNWITNNYIGDFWRLDNSSLPRSYSDDQGSVAETSDGAGQVIADVDARSLQLADVQLQYSRQPTPTSRFEADLSLMFASGGLTDRDGICVKSTWTDRSCLGYEIAEVTGTALLDGRLKLTSVYGTETQSLNVPVEAQYFNGSHYSRNLLDSCTVVAAEQLSLDPVLAATGAGSLVGGVGQFAVSPLGHSGEVDAEQALEAMPWLRWYWGRTDCGATDPLCDPQATLTFGRFRGHDKVIYRREILTR</sequence>
<keyword evidence="1" id="KW-0732">Signal</keyword>
<evidence type="ECO:0000313" key="4">
    <source>
        <dbReference type="Proteomes" id="UP001499988"/>
    </source>
</evidence>
<dbReference type="Pfam" id="PF20419">
    <property type="entry name" value="DUF6701"/>
    <property type="match status" value="1"/>
</dbReference>
<keyword evidence="4" id="KW-1185">Reference proteome</keyword>
<protein>
    <recommendedName>
        <fullName evidence="2">DUF6701 domain-containing protein</fullName>
    </recommendedName>
</protein>
<dbReference type="EMBL" id="BAABJZ010000105">
    <property type="protein sequence ID" value="GAA4901822.1"/>
    <property type="molecule type" value="Genomic_DNA"/>
</dbReference>
<evidence type="ECO:0000313" key="3">
    <source>
        <dbReference type="EMBL" id="GAA4901822.1"/>
    </source>
</evidence>
<accession>A0ABP9FGQ9</accession>
<gene>
    <name evidence="3" type="ORF">GCM10023333_39880</name>
</gene>
<proteinExistence type="predicted"/>
<feature type="signal peptide" evidence="1">
    <location>
        <begin position="1"/>
        <end position="23"/>
    </location>
</feature>